<evidence type="ECO:0000313" key="3">
    <source>
        <dbReference type="EMBL" id="KKR79485.1"/>
    </source>
</evidence>
<sequence>MYFLNTILDIFFPIYCLSCHKRGEYICLKCLLESPQAERESEKWIHPIYDYRHPPIKKALWLLKYSGKKRLAQTFASILYERILEELADLSIMENFRKPILIPIPISKQRRRERGYNQTELICRELIKLDRNKNFELESNILIKNHETVHQARIKDRRERLKNLAGSFTIKNLEKIKNRNIILIDDITTTGATLNEAKKTLKIAGAKKIVAFTVAH</sequence>
<dbReference type="InterPro" id="IPR000836">
    <property type="entry name" value="PRTase_dom"/>
</dbReference>
<reference evidence="3 4" key="1">
    <citation type="journal article" date="2015" name="Nature">
        <title>rRNA introns, odd ribosomes, and small enigmatic genomes across a large radiation of phyla.</title>
        <authorList>
            <person name="Brown C.T."/>
            <person name="Hug L.A."/>
            <person name="Thomas B.C."/>
            <person name="Sharon I."/>
            <person name="Castelle C.J."/>
            <person name="Singh A."/>
            <person name="Wilkins M.J."/>
            <person name="Williams K.H."/>
            <person name="Banfield J.F."/>
        </authorList>
    </citation>
    <scope>NUCLEOTIDE SEQUENCE [LARGE SCALE GENOMIC DNA]</scope>
</reference>
<dbReference type="InterPro" id="IPR029057">
    <property type="entry name" value="PRTase-like"/>
</dbReference>
<accession>A0A0G0W5H5</accession>
<dbReference type="PANTHER" id="PTHR47505">
    <property type="entry name" value="DNA UTILIZATION PROTEIN YHGH"/>
    <property type="match status" value="1"/>
</dbReference>
<dbReference type="InterPro" id="IPR051910">
    <property type="entry name" value="ComF/GntX_DNA_util-trans"/>
</dbReference>
<dbReference type="PANTHER" id="PTHR47505:SF1">
    <property type="entry name" value="DNA UTILIZATION PROTEIN YHGH"/>
    <property type="match status" value="1"/>
</dbReference>
<proteinExistence type="inferred from homology"/>
<dbReference type="Proteomes" id="UP000034749">
    <property type="component" value="Unassembled WGS sequence"/>
</dbReference>
<dbReference type="Gene3D" id="3.40.50.2020">
    <property type="match status" value="1"/>
</dbReference>
<dbReference type="EMBL" id="LBZW01000007">
    <property type="protein sequence ID" value="KKR79485.1"/>
    <property type="molecule type" value="Genomic_DNA"/>
</dbReference>
<dbReference type="Pfam" id="PF00156">
    <property type="entry name" value="Pribosyltran"/>
    <property type="match status" value="1"/>
</dbReference>
<protein>
    <submittedName>
        <fullName evidence="3">ComF family protein</fullName>
    </submittedName>
</protein>
<evidence type="ECO:0000313" key="4">
    <source>
        <dbReference type="Proteomes" id="UP000034749"/>
    </source>
</evidence>
<dbReference type="AlphaFoldDB" id="A0A0G0W5H5"/>
<feature type="domain" description="Phosphoribosyltransferase" evidence="2">
    <location>
        <begin position="160"/>
        <end position="214"/>
    </location>
</feature>
<gene>
    <name evidence="3" type="ORF">UU24_C0007G0012</name>
</gene>
<comment type="similarity">
    <text evidence="1">Belongs to the ComF/GntX family.</text>
</comment>
<evidence type="ECO:0000259" key="2">
    <source>
        <dbReference type="Pfam" id="PF00156"/>
    </source>
</evidence>
<dbReference type="SUPFAM" id="SSF53271">
    <property type="entry name" value="PRTase-like"/>
    <property type="match status" value="1"/>
</dbReference>
<evidence type="ECO:0000256" key="1">
    <source>
        <dbReference type="ARBA" id="ARBA00008007"/>
    </source>
</evidence>
<comment type="caution">
    <text evidence="3">The sequence shown here is derived from an EMBL/GenBank/DDBJ whole genome shotgun (WGS) entry which is preliminary data.</text>
</comment>
<dbReference type="CDD" id="cd06223">
    <property type="entry name" value="PRTases_typeI"/>
    <property type="match status" value="1"/>
</dbReference>
<organism evidence="3 4">
    <name type="scientific">Candidatus Nomurabacteria bacterium GW2011_GWA2_40_9</name>
    <dbReference type="NCBI Taxonomy" id="1618734"/>
    <lineage>
        <taxon>Bacteria</taxon>
        <taxon>Candidatus Nomuraibacteriota</taxon>
    </lineage>
</organism>
<name>A0A0G0W5H5_9BACT</name>